<name>A0A6J5YUT2_9ZZZZ</name>
<evidence type="ECO:0000256" key="2">
    <source>
        <dbReference type="ARBA" id="ARBA00022692"/>
    </source>
</evidence>
<accession>A0A6J5YUT2</accession>
<dbReference type="Pfam" id="PF01545">
    <property type="entry name" value="Cation_efflux"/>
    <property type="match status" value="1"/>
</dbReference>
<proteinExistence type="predicted"/>
<organism evidence="7">
    <name type="scientific">freshwater metagenome</name>
    <dbReference type="NCBI Taxonomy" id="449393"/>
    <lineage>
        <taxon>unclassified sequences</taxon>
        <taxon>metagenomes</taxon>
        <taxon>ecological metagenomes</taxon>
    </lineage>
</organism>
<keyword evidence="2 5" id="KW-0812">Transmembrane</keyword>
<dbReference type="GO" id="GO:0008324">
    <property type="term" value="F:monoatomic cation transmembrane transporter activity"/>
    <property type="evidence" value="ECO:0007669"/>
    <property type="project" value="InterPro"/>
</dbReference>
<feature type="domain" description="Cation efflux protein transmembrane" evidence="6">
    <location>
        <begin position="9"/>
        <end position="182"/>
    </location>
</feature>
<feature type="transmembrane region" description="Helical" evidence="5">
    <location>
        <begin position="68"/>
        <end position="86"/>
    </location>
</feature>
<feature type="transmembrane region" description="Helical" evidence="5">
    <location>
        <begin position="98"/>
        <end position="118"/>
    </location>
</feature>
<comment type="subcellular location">
    <subcellularLocation>
        <location evidence="1">Membrane</location>
        <topology evidence="1">Multi-pass membrane protein</topology>
    </subcellularLocation>
</comment>
<reference evidence="7" key="1">
    <citation type="submission" date="2020-05" db="EMBL/GenBank/DDBJ databases">
        <authorList>
            <person name="Chiriac C."/>
            <person name="Salcher M."/>
            <person name="Ghai R."/>
            <person name="Kavagutti S V."/>
        </authorList>
    </citation>
    <scope>NUCLEOTIDE SEQUENCE</scope>
</reference>
<evidence type="ECO:0000313" key="7">
    <source>
        <dbReference type="EMBL" id="CAB4331583.1"/>
    </source>
</evidence>
<gene>
    <name evidence="7" type="ORF">UFOPK4028_00214</name>
</gene>
<evidence type="ECO:0000256" key="4">
    <source>
        <dbReference type="ARBA" id="ARBA00023136"/>
    </source>
</evidence>
<dbReference type="AlphaFoldDB" id="A0A6J5YUT2"/>
<keyword evidence="3 5" id="KW-1133">Transmembrane helix</keyword>
<sequence>MGSIRNVVRIVAIANLGYFIVEFIFALRIGSVSLFADSIDFLEDASVNILIFIGLGWSLVARKHLSRVFALLLMIPAISVLITTIYKINNPSAPSGAIISFVALGALIVNFTCAFLLAKFRQDQQSLVLAAYLSARNDALANISVISAGVITLFWISPIPDLVVGISIGMLNADAALKVWRSS</sequence>
<evidence type="ECO:0000259" key="6">
    <source>
        <dbReference type="Pfam" id="PF01545"/>
    </source>
</evidence>
<dbReference type="EMBL" id="CAESAC010000016">
    <property type="protein sequence ID" value="CAB4331583.1"/>
    <property type="molecule type" value="Genomic_DNA"/>
</dbReference>
<dbReference type="SUPFAM" id="SSF161111">
    <property type="entry name" value="Cation efflux protein transmembrane domain-like"/>
    <property type="match status" value="1"/>
</dbReference>
<keyword evidence="4 5" id="KW-0472">Membrane</keyword>
<dbReference type="InterPro" id="IPR027469">
    <property type="entry name" value="Cation_efflux_TMD_sf"/>
</dbReference>
<protein>
    <submittedName>
        <fullName evidence="7">Unannotated protein</fullName>
    </submittedName>
</protein>
<evidence type="ECO:0000256" key="1">
    <source>
        <dbReference type="ARBA" id="ARBA00004141"/>
    </source>
</evidence>
<dbReference type="Gene3D" id="1.20.1510.10">
    <property type="entry name" value="Cation efflux protein transmembrane domain"/>
    <property type="match status" value="1"/>
</dbReference>
<evidence type="ECO:0000256" key="3">
    <source>
        <dbReference type="ARBA" id="ARBA00022989"/>
    </source>
</evidence>
<feature type="transmembrane region" description="Helical" evidence="5">
    <location>
        <begin position="7"/>
        <end position="25"/>
    </location>
</feature>
<feature type="transmembrane region" description="Helical" evidence="5">
    <location>
        <begin position="45"/>
        <end position="61"/>
    </location>
</feature>
<feature type="transmembrane region" description="Helical" evidence="5">
    <location>
        <begin position="139"/>
        <end position="156"/>
    </location>
</feature>
<evidence type="ECO:0000256" key="5">
    <source>
        <dbReference type="SAM" id="Phobius"/>
    </source>
</evidence>
<dbReference type="InterPro" id="IPR058533">
    <property type="entry name" value="Cation_efflux_TM"/>
</dbReference>
<dbReference type="GO" id="GO:0016020">
    <property type="term" value="C:membrane"/>
    <property type="evidence" value="ECO:0007669"/>
    <property type="project" value="UniProtKB-SubCell"/>
</dbReference>